<dbReference type="Proteomes" id="UP000630445">
    <property type="component" value="Unassembled WGS sequence"/>
</dbReference>
<feature type="compositionally biased region" description="Low complexity" evidence="4">
    <location>
        <begin position="31"/>
        <end position="46"/>
    </location>
</feature>
<evidence type="ECO:0000256" key="1">
    <source>
        <dbReference type="ARBA" id="ARBA00004604"/>
    </source>
</evidence>
<organism evidence="6 8">
    <name type="scientific">Aspergillus hiratsukae</name>
    <dbReference type="NCBI Taxonomy" id="1194566"/>
    <lineage>
        <taxon>Eukaryota</taxon>
        <taxon>Fungi</taxon>
        <taxon>Dikarya</taxon>
        <taxon>Ascomycota</taxon>
        <taxon>Pezizomycotina</taxon>
        <taxon>Eurotiomycetes</taxon>
        <taxon>Eurotiomycetidae</taxon>
        <taxon>Eurotiales</taxon>
        <taxon>Aspergillaceae</taxon>
        <taxon>Aspergillus</taxon>
        <taxon>Aspergillus subgen. Fumigati</taxon>
    </lineage>
</organism>
<dbReference type="OrthoDB" id="5539371at2759"/>
<dbReference type="Pfam" id="PF06229">
    <property type="entry name" value="FRG1"/>
    <property type="match status" value="1"/>
</dbReference>
<dbReference type="GO" id="GO:0005730">
    <property type="term" value="C:nucleolus"/>
    <property type="evidence" value="ECO:0007669"/>
    <property type="project" value="UniProtKB-SubCell"/>
</dbReference>
<dbReference type="EMBL" id="JACBAF010002181">
    <property type="protein sequence ID" value="KAF7164808.1"/>
    <property type="molecule type" value="Genomic_DNA"/>
</dbReference>
<comment type="caution">
    <text evidence="6">The sequence shown here is derived from an EMBL/GenBank/DDBJ whole genome shotgun (WGS) entry which is preliminary data.</text>
</comment>
<dbReference type="SUPFAM" id="SSF50405">
    <property type="entry name" value="Actin-crosslinking proteins"/>
    <property type="match status" value="1"/>
</dbReference>
<dbReference type="EMBL" id="JACBAD010002096">
    <property type="protein sequence ID" value="KAF7117004.1"/>
    <property type="molecule type" value="Genomic_DNA"/>
</dbReference>
<evidence type="ECO:0000256" key="3">
    <source>
        <dbReference type="ARBA" id="ARBA00023242"/>
    </source>
</evidence>
<comment type="subcellular location">
    <subcellularLocation>
        <location evidence="1">Nucleus</location>
        <location evidence="1">Nucleolus</location>
    </subcellularLocation>
</comment>
<name>A0A8H6Q2F8_9EURO</name>
<evidence type="ECO:0000313" key="5">
    <source>
        <dbReference type="EMBL" id="KAF7117004.1"/>
    </source>
</evidence>
<comment type="similarity">
    <text evidence="2">Belongs to the FRG1 family.</text>
</comment>
<evidence type="ECO:0000313" key="6">
    <source>
        <dbReference type="EMBL" id="KAF7164808.1"/>
    </source>
</evidence>
<evidence type="ECO:0000256" key="2">
    <source>
        <dbReference type="ARBA" id="ARBA00010878"/>
    </source>
</evidence>
<dbReference type="GO" id="GO:0071013">
    <property type="term" value="C:catalytic step 2 spliceosome"/>
    <property type="evidence" value="ECO:0007669"/>
    <property type="project" value="TreeGrafter"/>
</dbReference>
<protein>
    <recommendedName>
        <fullName evidence="9">FRG1-like family protein</fullName>
    </recommendedName>
</protein>
<dbReference type="InterPro" id="IPR008999">
    <property type="entry name" value="Actin-crosslinking"/>
</dbReference>
<gene>
    <name evidence="5" type="ORF">CNMCM5793_005651</name>
    <name evidence="6" type="ORF">CNMCM6106_001236</name>
</gene>
<evidence type="ECO:0000313" key="7">
    <source>
        <dbReference type="Proteomes" id="UP000630445"/>
    </source>
</evidence>
<feature type="compositionally biased region" description="Basic and acidic residues" evidence="4">
    <location>
        <begin position="47"/>
        <end position="56"/>
    </location>
</feature>
<dbReference type="AlphaFoldDB" id="A0A8H6Q2F8"/>
<dbReference type="InterPro" id="IPR010414">
    <property type="entry name" value="FRG1"/>
</dbReference>
<reference evidence="6" key="1">
    <citation type="submission" date="2020-06" db="EMBL/GenBank/DDBJ databases">
        <title>Draft genome sequences of strains closely related to Aspergillus parafelis and Aspergillus hiratsukae.</title>
        <authorList>
            <person name="Dos Santos R.A.C."/>
            <person name="Rivero-Menendez O."/>
            <person name="Steenwyk J.L."/>
            <person name="Mead M.E."/>
            <person name="Goldman G.H."/>
            <person name="Alastruey-Izquierdo A."/>
            <person name="Rokas A."/>
        </authorList>
    </citation>
    <scope>NUCLEOTIDE SEQUENCE</scope>
    <source>
        <strain evidence="5">CNM-CM5793</strain>
        <strain evidence="6">CNM-CM6106</strain>
    </source>
</reference>
<dbReference type="PANTHER" id="PTHR12928">
    <property type="entry name" value="FRG1 PROTEIN"/>
    <property type="match status" value="1"/>
</dbReference>
<proteinExistence type="inferred from homology"/>
<dbReference type="PANTHER" id="PTHR12928:SF0">
    <property type="entry name" value="FSHD REGION GENE 1"/>
    <property type="match status" value="1"/>
</dbReference>
<sequence length="308" mass="33569">MVKPLTFKGDKPKKRKHRELIASTDSKFGSSHHTSTPTSTSASTRTPAEETQHLEDTAEDQSWVSADTPSDIAGPVVLVLPSEPPTCIASDANGKVFAAELENLIEGDAATAEPHDVRQVWVATRVAGTESFSFKGHHGRYLSCDNYGILSASASAISHYESFLALPSDIPGTFALQTGGGDKEAFVCVREASSSTKASGRVIEVRGDAGSLGFETTLRIRMQARFKPRIKASKETKAREKISRKELEGIVGRRLEEDEVRRLKRARREGNFHEEVLDVRVKGKHDKFACSSAGEDSLGSFEIERDAP</sequence>
<keyword evidence="7" id="KW-1185">Reference proteome</keyword>
<evidence type="ECO:0008006" key="9">
    <source>
        <dbReference type="Google" id="ProtNLM"/>
    </source>
</evidence>
<accession>A0A8H6Q2F8</accession>
<dbReference type="Gene3D" id="2.80.10.50">
    <property type="match status" value="1"/>
</dbReference>
<dbReference type="CDD" id="cd23339">
    <property type="entry name" value="beta-trefoil_FSCN_fungal_FRG1-like"/>
    <property type="match status" value="1"/>
</dbReference>
<evidence type="ECO:0000256" key="4">
    <source>
        <dbReference type="SAM" id="MobiDB-lite"/>
    </source>
</evidence>
<dbReference type="GO" id="GO:0051015">
    <property type="term" value="F:actin filament binding"/>
    <property type="evidence" value="ECO:0007669"/>
    <property type="project" value="TreeGrafter"/>
</dbReference>
<dbReference type="Proteomes" id="UP000662466">
    <property type="component" value="Unassembled WGS sequence"/>
</dbReference>
<keyword evidence="3" id="KW-0539">Nucleus</keyword>
<feature type="region of interest" description="Disordered" evidence="4">
    <location>
        <begin position="1"/>
        <end position="66"/>
    </location>
</feature>
<evidence type="ECO:0000313" key="8">
    <source>
        <dbReference type="Proteomes" id="UP000662466"/>
    </source>
</evidence>